<evidence type="ECO:0000256" key="4">
    <source>
        <dbReference type="ARBA" id="ARBA00023136"/>
    </source>
</evidence>
<protein>
    <submittedName>
        <fullName evidence="7">YIP1 family protein</fullName>
    </submittedName>
</protein>
<evidence type="ECO:0000256" key="1">
    <source>
        <dbReference type="ARBA" id="ARBA00004141"/>
    </source>
</evidence>
<dbReference type="RefSeq" id="WP_251776584.1">
    <property type="nucleotide sequence ID" value="NZ_JAMKFE010000002.1"/>
</dbReference>
<sequence length="404" mass="42160">MNLVNRVRNILLSPGTEWPVIEQEPETVASIYTKYIVFLAAIPAVAGFIGMSVFGIGGFGMRMRVPFVTGLVQMVVSYGLSLAMFYVLALIVDALAPTFGGQKHPVKAFKVVAYSMTAAMVAGIFSILPALAVLGLLGALWSIWLLYNGLPALMKAPKEKALGYTAVVVVCGIVVGVVIGVVVSAITPSPMGMMSSHGGATGVTIETPQGTVNLDEMARKMEEAGKRMEQASQSGDVNAMGQAAGAMATAMGAGARTPIAAQELKALLPEMLSGIKRSSFESQGGAAMGINMSSAEAEYRNDAQGLSVTITDVGGLSGLAAMAGWMHMTGEREDEYSTERVYKDGQRTVREESQKDGSSAEVSVVLVGGVVVEVRGEGVALGAVKQALSSIDLSRLESLAAQQK</sequence>
<evidence type="ECO:0000313" key="8">
    <source>
        <dbReference type="Proteomes" id="UP001165541"/>
    </source>
</evidence>
<feature type="transmembrane region" description="Helical" evidence="5">
    <location>
        <begin position="35"/>
        <end position="56"/>
    </location>
</feature>
<evidence type="ECO:0000256" key="5">
    <source>
        <dbReference type="SAM" id="Phobius"/>
    </source>
</evidence>
<dbReference type="Proteomes" id="UP001165541">
    <property type="component" value="Unassembled WGS sequence"/>
</dbReference>
<feature type="transmembrane region" description="Helical" evidence="5">
    <location>
        <begin position="111"/>
        <end position="144"/>
    </location>
</feature>
<dbReference type="Pfam" id="PF04893">
    <property type="entry name" value="Yip1"/>
    <property type="match status" value="1"/>
</dbReference>
<comment type="caution">
    <text evidence="7">The sequence shown here is derived from an EMBL/GenBank/DDBJ whole genome shotgun (WGS) entry which is preliminary data.</text>
</comment>
<dbReference type="InterPro" id="IPR006977">
    <property type="entry name" value="Yip1_dom"/>
</dbReference>
<evidence type="ECO:0000259" key="6">
    <source>
        <dbReference type="Pfam" id="PF04893"/>
    </source>
</evidence>
<dbReference type="EMBL" id="JAMKFE010000002">
    <property type="protein sequence ID" value="MCM5678431.1"/>
    <property type="molecule type" value="Genomic_DNA"/>
</dbReference>
<accession>A0ABT0YI62</accession>
<proteinExistence type="predicted"/>
<organism evidence="7 8">
    <name type="scientific">Caldimonas mangrovi</name>
    <dbReference type="NCBI Taxonomy" id="2944811"/>
    <lineage>
        <taxon>Bacteria</taxon>
        <taxon>Pseudomonadati</taxon>
        <taxon>Pseudomonadota</taxon>
        <taxon>Betaproteobacteria</taxon>
        <taxon>Burkholderiales</taxon>
        <taxon>Sphaerotilaceae</taxon>
        <taxon>Caldimonas</taxon>
    </lineage>
</organism>
<evidence type="ECO:0000256" key="3">
    <source>
        <dbReference type="ARBA" id="ARBA00022989"/>
    </source>
</evidence>
<gene>
    <name evidence="7" type="ORF">M8A51_02675</name>
</gene>
<keyword evidence="4 5" id="KW-0472">Membrane</keyword>
<feature type="transmembrane region" description="Helical" evidence="5">
    <location>
        <begin position="76"/>
        <end position="99"/>
    </location>
</feature>
<keyword evidence="8" id="KW-1185">Reference proteome</keyword>
<comment type="subcellular location">
    <subcellularLocation>
        <location evidence="1">Membrane</location>
        <topology evidence="1">Multi-pass membrane protein</topology>
    </subcellularLocation>
</comment>
<evidence type="ECO:0000313" key="7">
    <source>
        <dbReference type="EMBL" id="MCM5678431.1"/>
    </source>
</evidence>
<keyword evidence="3 5" id="KW-1133">Transmembrane helix</keyword>
<reference evidence="7" key="1">
    <citation type="submission" date="2022-05" db="EMBL/GenBank/DDBJ databases">
        <title>Schlegelella sp. nov., isolated from mangrove soil.</title>
        <authorList>
            <person name="Liu Y."/>
            <person name="Ge X."/>
            <person name="Liu W."/>
        </authorList>
    </citation>
    <scope>NUCLEOTIDE SEQUENCE</scope>
    <source>
        <strain evidence="7">S2-27</strain>
    </source>
</reference>
<name>A0ABT0YI62_9BURK</name>
<evidence type="ECO:0000256" key="2">
    <source>
        <dbReference type="ARBA" id="ARBA00022692"/>
    </source>
</evidence>
<keyword evidence="2 5" id="KW-0812">Transmembrane</keyword>
<feature type="transmembrane region" description="Helical" evidence="5">
    <location>
        <begin position="164"/>
        <end position="186"/>
    </location>
</feature>
<feature type="domain" description="Yip1" evidence="6">
    <location>
        <begin position="9"/>
        <end position="179"/>
    </location>
</feature>